<dbReference type="GeneID" id="74943557"/>
<evidence type="ECO:0000256" key="5">
    <source>
        <dbReference type="SAM" id="MobiDB-lite"/>
    </source>
</evidence>
<dbReference type="GO" id="GO:0006465">
    <property type="term" value="P:signal peptide processing"/>
    <property type="evidence" value="ECO:0007669"/>
    <property type="project" value="InterPro"/>
</dbReference>
<keyword evidence="2 6" id="KW-0812">Transmembrane</keyword>
<dbReference type="InterPro" id="IPR001733">
    <property type="entry name" value="Peptidase_S26B"/>
</dbReference>
<dbReference type="EMBL" id="CP104003">
    <property type="protein sequence ID" value="UWM53251.1"/>
    <property type="molecule type" value="Genomic_DNA"/>
</dbReference>
<proteinExistence type="predicted"/>
<sequence length="278" mass="29429">MSESDPEPERPRPGSGEPSAFGPEEPGSPVAWLQWFWRTDHGAVSYVREILTSVGAVLLVGLLLFAVSGLWPPMVAIESPSMEPNMKTGDLVFVMEEHRLAPGSAYAETGVVTYRTGQETGYTKFAQGGDVIVYQPDGNAATTPIIHRAMFYVNASENWYDKAVAVDPRAVGGADDCGELDFCPAPHGGFITKGDNVNTNRHYDQVSGLSAPVRPAWVVGTAEFRIPLLGNIRLWASGTVDAPTPWAVEPAVGAPTGPHDGPDATASNATAADPTAAV</sequence>
<feature type="region of interest" description="Disordered" evidence="5">
    <location>
        <begin position="1"/>
        <end position="26"/>
    </location>
</feature>
<dbReference type="AlphaFoldDB" id="A0A9E7U769"/>
<evidence type="ECO:0000256" key="1">
    <source>
        <dbReference type="ARBA" id="ARBA00004370"/>
    </source>
</evidence>
<comment type="subcellular location">
    <subcellularLocation>
        <location evidence="1">Membrane</location>
    </subcellularLocation>
</comment>
<dbReference type="KEGG" id="ssai:N0B31_14005"/>
<feature type="region of interest" description="Disordered" evidence="5">
    <location>
        <begin position="251"/>
        <end position="278"/>
    </location>
</feature>
<reference evidence="7" key="1">
    <citation type="submission" date="2022-09" db="EMBL/GenBank/DDBJ databases">
        <title>Diverse halophilic archaea isolated from saline environments.</title>
        <authorList>
            <person name="Cui H.-L."/>
        </authorList>
    </citation>
    <scope>NUCLEOTIDE SEQUENCE</scope>
    <source>
        <strain evidence="7">ZS-35-S2</strain>
    </source>
</reference>
<evidence type="ECO:0000313" key="7">
    <source>
        <dbReference type="EMBL" id="UWM53251.1"/>
    </source>
</evidence>
<evidence type="ECO:0000256" key="4">
    <source>
        <dbReference type="ARBA" id="ARBA00023136"/>
    </source>
</evidence>
<dbReference type="Proteomes" id="UP001057580">
    <property type="component" value="Chromosome"/>
</dbReference>
<evidence type="ECO:0000313" key="8">
    <source>
        <dbReference type="Proteomes" id="UP001057580"/>
    </source>
</evidence>
<organism evidence="7 8">
    <name type="scientific">Salinirubellus salinus</name>
    <dbReference type="NCBI Taxonomy" id="1364945"/>
    <lineage>
        <taxon>Archaea</taxon>
        <taxon>Methanobacteriati</taxon>
        <taxon>Methanobacteriota</taxon>
        <taxon>Stenosarchaea group</taxon>
        <taxon>Halobacteria</taxon>
        <taxon>Halobacteriales</taxon>
        <taxon>Natronomonadaceae</taxon>
        <taxon>Salinirubellus</taxon>
    </lineage>
</organism>
<evidence type="ECO:0000256" key="6">
    <source>
        <dbReference type="SAM" id="Phobius"/>
    </source>
</evidence>
<keyword evidence="8" id="KW-1185">Reference proteome</keyword>
<evidence type="ECO:0000256" key="3">
    <source>
        <dbReference type="ARBA" id="ARBA00022989"/>
    </source>
</evidence>
<dbReference type="RefSeq" id="WP_260592245.1">
    <property type="nucleotide sequence ID" value="NZ_CP104003.1"/>
</dbReference>
<gene>
    <name evidence="7" type="ORF">N0B31_14005</name>
</gene>
<keyword evidence="3 6" id="KW-1133">Transmembrane helix</keyword>
<feature type="transmembrane region" description="Helical" evidence="6">
    <location>
        <begin position="50"/>
        <end position="71"/>
    </location>
</feature>
<feature type="compositionally biased region" description="Low complexity" evidence="5">
    <location>
        <begin position="263"/>
        <end position="278"/>
    </location>
</feature>
<dbReference type="GO" id="GO:0004252">
    <property type="term" value="F:serine-type endopeptidase activity"/>
    <property type="evidence" value="ECO:0007669"/>
    <property type="project" value="InterPro"/>
</dbReference>
<dbReference type="SUPFAM" id="SSF51306">
    <property type="entry name" value="LexA/Signal peptidase"/>
    <property type="match status" value="1"/>
</dbReference>
<name>A0A9E7U769_9EURY</name>
<dbReference type="InterPro" id="IPR019533">
    <property type="entry name" value="Peptidase_S26"/>
</dbReference>
<evidence type="ECO:0000256" key="2">
    <source>
        <dbReference type="ARBA" id="ARBA00022692"/>
    </source>
</evidence>
<protein>
    <submittedName>
        <fullName evidence="7">S26 family signal peptidase</fullName>
    </submittedName>
</protein>
<dbReference type="PANTHER" id="PTHR10806:SF6">
    <property type="entry name" value="SIGNAL PEPTIDASE COMPLEX CATALYTIC SUBUNIT SEC11"/>
    <property type="match status" value="1"/>
</dbReference>
<dbReference type="InterPro" id="IPR036286">
    <property type="entry name" value="LexA/Signal_pep-like_sf"/>
</dbReference>
<keyword evidence="4 6" id="KW-0472">Membrane</keyword>
<dbReference type="GO" id="GO:0016020">
    <property type="term" value="C:membrane"/>
    <property type="evidence" value="ECO:0007669"/>
    <property type="project" value="UniProtKB-SubCell"/>
</dbReference>
<accession>A0A9E7U769</accession>
<dbReference type="PANTHER" id="PTHR10806">
    <property type="entry name" value="SIGNAL PEPTIDASE COMPLEX CATALYTIC SUBUNIT SEC11"/>
    <property type="match status" value="1"/>
</dbReference>
<dbReference type="CDD" id="cd06530">
    <property type="entry name" value="S26_SPase_I"/>
    <property type="match status" value="1"/>
</dbReference>